<dbReference type="EMBL" id="SUKA01000002">
    <property type="protein sequence ID" value="TJY66747.1"/>
    <property type="molecule type" value="Genomic_DNA"/>
</dbReference>
<dbReference type="Gene3D" id="2.170.130.10">
    <property type="entry name" value="TonB-dependent receptor, plug domain"/>
    <property type="match status" value="1"/>
</dbReference>
<dbReference type="PROSITE" id="PS52016">
    <property type="entry name" value="TONB_DEPENDENT_REC_3"/>
    <property type="match status" value="1"/>
</dbReference>
<evidence type="ECO:0000256" key="3">
    <source>
        <dbReference type="ARBA" id="ARBA00022452"/>
    </source>
</evidence>
<evidence type="ECO:0000256" key="5">
    <source>
        <dbReference type="ARBA" id="ARBA00022729"/>
    </source>
</evidence>
<dbReference type="Proteomes" id="UP000309872">
    <property type="component" value="Unassembled WGS sequence"/>
</dbReference>
<dbReference type="RefSeq" id="WP_136820096.1">
    <property type="nucleotide sequence ID" value="NZ_BMJX01000002.1"/>
</dbReference>
<protein>
    <submittedName>
        <fullName evidence="10">SusC/RagA family TonB-linked outer membrane protein</fullName>
    </submittedName>
</protein>
<comment type="similarity">
    <text evidence="8">Belongs to the TonB-dependent receptor family.</text>
</comment>
<dbReference type="GO" id="GO:0044718">
    <property type="term" value="P:siderophore transmembrane transport"/>
    <property type="evidence" value="ECO:0007669"/>
    <property type="project" value="TreeGrafter"/>
</dbReference>
<dbReference type="InterPro" id="IPR023996">
    <property type="entry name" value="TonB-dep_OMP_SusC/RagA"/>
</dbReference>
<evidence type="ECO:0000256" key="7">
    <source>
        <dbReference type="ARBA" id="ARBA00023237"/>
    </source>
</evidence>
<accession>A0A4U0H4U6</accession>
<dbReference type="SUPFAM" id="SSF49464">
    <property type="entry name" value="Carboxypeptidase regulatory domain-like"/>
    <property type="match status" value="1"/>
</dbReference>
<keyword evidence="3 8" id="KW-1134">Transmembrane beta strand</keyword>
<evidence type="ECO:0000313" key="10">
    <source>
        <dbReference type="EMBL" id="TJY66747.1"/>
    </source>
</evidence>
<evidence type="ECO:0000256" key="1">
    <source>
        <dbReference type="ARBA" id="ARBA00004571"/>
    </source>
</evidence>
<keyword evidence="6 8" id="KW-0472">Membrane</keyword>
<dbReference type="InterPro" id="IPR039426">
    <property type="entry name" value="TonB-dep_rcpt-like"/>
</dbReference>
<comment type="subcellular location">
    <subcellularLocation>
        <location evidence="1 8">Cell outer membrane</location>
        <topology evidence="1 8">Multi-pass membrane protein</topology>
    </subcellularLocation>
</comment>
<evidence type="ECO:0000256" key="6">
    <source>
        <dbReference type="ARBA" id="ARBA00023136"/>
    </source>
</evidence>
<evidence type="ECO:0000256" key="4">
    <source>
        <dbReference type="ARBA" id="ARBA00022692"/>
    </source>
</evidence>
<dbReference type="SUPFAM" id="SSF56935">
    <property type="entry name" value="Porins"/>
    <property type="match status" value="1"/>
</dbReference>
<sequence>MKIYRCACTEHACTFLLTLVLLMGYVTTQGQQRIRIDSKNQPLRTIFQDIERQSGYSFLYDEKLINAGRKINLVVSGNLREVLSALEVSAVLHIEVSGRNILIRKGKTLLKISGIVRDSVTNEPLAGAALYLRQKGIQTKTDAEGIFSLDVPAEYKGEMLTVSYVGYERASVRIGADFPPILLKQKDVNMEEVVIASTYERPKLREETVGSVFSLSAKELQTSRPIESIDKMLEGMVPGLYVEPSTSLGTPVKINIRGQGTLSSLTNDIRTTSSQPLFVIDGVPMQEQQSGDAAGVFNQETLLNPLAGINPMDIESVTVLKDAAATTIYGANAANGVILITTRNGRSGALRVQASYQAGLSTFINRTKLLSGPQYYELLKEFHINDGKTEAAATQLAGSSTIDTDWFDLTFRNARYDNLNFSLSGGREGSNYFLSMGYRNQENATPGNALQQYSATLKYQTKLSDKVRLNTTITPTLMRREGLDNFSANAYLPPNISPYNADGSFATFMNLYNPLAILAQNEDKSQTITTNGQLDLQYDITPQLYVRTAVGGNFFQSKQEQYFSKENGSGSTVGGRLRIYDRSTYNWTSFAQLGYSPKLKGNQRFLTIAGMELRDQYTALLYGLGTGFSYDKIRELSLAATRASASSKLSDATVSYYTQMNYDLQKKYYVTLSGRADQSSLFGGDKQMAINAALGAGWNISSEDFMRDIESINFLRLRASFGSTGNSRIGSYASRGMYNFSTESYGGEIGATPEATAAENPDLGWETNYKTNIGLDISLFDRLQFAVELYQNNIHNLITSVEVPLETGFSGIPINTGNMRNRGLDFNISYAWVKDKVFNWRTMFNGGFNRNKVLSFNNPLAADYASTTGNYVGNALRVGHSTNAIWGVRWAGVDQEDGLDRFYTPAGDIVDRAQIRAMGVEAYQILGNSLPTIQGGMVNSFNWQNFLFSFNLQYNIGMSRLVPTTRFEVGNSLAHSNKVVDLMDRWQQLGDMTDIPKLTTAIPIRNSSQYLYDLTHLKLSNVSLGYALNNDWTKRNKIPNLSFNLNVTNLFYWYKDRSPEGRNGIRELRFTYPETRNFSFGVQMSI</sequence>
<evidence type="ECO:0000259" key="9">
    <source>
        <dbReference type="Pfam" id="PF07715"/>
    </source>
</evidence>
<feature type="domain" description="TonB-dependent receptor plug" evidence="9">
    <location>
        <begin position="206"/>
        <end position="337"/>
    </location>
</feature>
<organism evidence="10 11">
    <name type="scientific">Sphingobacterium alkalisoli</name>
    <dbReference type="NCBI Taxonomy" id="1874115"/>
    <lineage>
        <taxon>Bacteria</taxon>
        <taxon>Pseudomonadati</taxon>
        <taxon>Bacteroidota</taxon>
        <taxon>Sphingobacteriia</taxon>
        <taxon>Sphingobacteriales</taxon>
        <taxon>Sphingobacteriaceae</taxon>
        <taxon>Sphingobacterium</taxon>
    </lineage>
</organism>
<keyword evidence="4 8" id="KW-0812">Transmembrane</keyword>
<keyword evidence="11" id="KW-1185">Reference proteome</keyword>
<dbReference type="GO" id="GO:0009279">
    <property type="term" value="C:cell outer membrane"/>
    <property type="evidence" value="ECO:0007669"/>
    <property type="project" value="UniProtKB-SubCell"/>
</dbReference>
<dbReference type="PANTHER" id="PTHR30069:SF29">
    <property type="entry name" value="HEMOGLOBIN AND HEMOGLOBIN-HAPTOGLOBIN-BINDING PROTEIN 1-RELATED"/>
    <property type="match status" value="1"/>
</dbReference>
<evidence type="ECO:0000256" key="8">
    <source>
        <dbReference type="PROSITE-ProRule" id="PRU01360"/>
    </source>
</evidence>
<dbReference type="AlphaFoldDB" id="A0A4U0H4U6"/>
<keyword evidence="2 8" id="KW-0813">Transport</keyword>
<dbReference type="Gene3D" id="2.60.40.1120">
    <property type="entry name" value="Carboxypeptidase-like, regulatory domain"/>
    <property type="match status" value="1"/>
</dbReference>
<proteinExistence type="inferred from homology"/>
<dbReference type="NCBIfam" id="TIGR04056">
    <property type="entry name" value="OMP_RagA_SusC"/>
    <property type="match status" value="1"/>
</dbReference>
<dbReference type="InterPro" id="IPR037066">
    <property type="entry name" value="Plug_dom_sf"/>
</dbReference>
<comment type="caution">
    <text evidence="10">The sequence shown here is derived from an EMBL/GenBank/DDBJ whole genome shotgun (WGS) entry which is preliminary data.</text>
</comment>
<dbReference type="Gene3D" id="2.40.170.20">
    <property type="entry name" value="TonB-dependent receptor, beta-barrel domain"/>
    <property type="match status" value="1"/>
</dbReference>
<dbReference type="NCBIfam" id="TIGR04057">
    <property type="entry name" value="SusC_RagA_signa"/>
    <property type="match status" value="1"/>
</dbReference>
<dbReference type="InterPro" id="IPR036942">
    <property type="entry name" value="Beta-barrel_TonB_sf"/>
</dbReference>
<name>A0A4U0H4U6_9SPHI</name>
<evidence type="ECO:0000313" key="11">
    <source>
        <dbReference type="Proteomes" id="UP000309872"/>
    </source>
</evidence>
<reference evidence="10 11" key="1">
    <citation type="submission" date="2019-04" db="EMBL/GenBank/DDBJ databases">
        <title>Sphingobacterium olei sp. nov., isolated from oil-contaminated soil.</title>
        <authorList>
            <person name="Liu B."/>
        </authorList>
    </citation>
    <scope>NUCLEOTIDE SEQUENCE [LARGE SCALE GENOMIC DNA]</scope>
    <source>
        <strain evidence="10 11">Y3L14</strain>
    </source>
</reference>
<dbReference type="Pfam" id="PF07715">
    <property type="entry name" value="Plug"/>
    <property type="match status" value="1"/>
</dbReference>
<dbReference type="GO" id="GO:0015344">
    <property type="term" value="F:siderophore uptake transmembrane transporter activity"/>
    <property type="evidence" value="ECO:0007669"/>
    <property type="project" value="TreeGrafter"/>
</dbReference>
<dbReference type="InterPro" id="IPR023997">
    <property type="entry name" value="TonB-dep_OMP_SusC/RagA_CS"/>
</dbReference>
<dbReference type="OrthoDB" id="9768177at2"/>
<gene>
    <name evidence="10" type="ORF">FAZ19_07455</name>
</gene>
<dbReference type="InterPro" id="IPR012910">
    <property type="entry name" value="Plug_dom"/>
</dbReference>
<keyword evidence="5" id="KW-0732">Signal</keyword>
<evidence type="ECO:0000256" key="2">
    <source>
        <dbReference type="ARBA" id="ARBA00022448"/>
    </source>
</evidence>
<dbReference type="InterPro" id="IPR008969">
    <property type="entry name" value="CarboxyPept-like_regulatory"/>
</dbReference>
<dbReference type="PANTHER" id="PTHR30069">
    <property type="entry name" value="TONB-DEPENDENT OUTER MEMBRANE RECEPTOR"/>
    <property type="match status" value="1"/>
</dbReference>
<keyword evidence="7 8" id="KW-0998">Cell outer membrane</keyword>
<dbReference type="Pfam" id="PF13715">
    <property type="entry name" value="CarbopepD_reg_2"/>
    <property type="match status" value="1"/>
</dbReference>